<dbReference type="Proteomes" id="UP001168877">
    <property type="component" value="Unassembled WGS sequence"/>
</dbReference>
<proteinExistence type="predicted"/>
<keyword evidence="2" id="KW-1185">Reference proteome</keyword>
<name>A0AA39RMN6_ACESA</name>
<gene>
    <name evidence="1" type="ORF">LWI29_030626</name>
</gene>
<accession>A0AA39RMN6</accession>
<reference evidence="1" key="1">
    <citation type="journal article" date="2022" name="Plant J.">
        <title>Strategies of tolerance reflected in two North American maple genomes.</title>
        <authorList>
            <person name="McEvoy S.L."/>
            <person name="Sezen U.U."/>
            <person name="Trouern-Trend A."/>
            <person name="McMahon S.M."/>
            <person name="Schaberg P.G."/>
            <person name="Yang J."/>
            <person name="Wegrzyn J.L."/>
            <person name="Swenson N.G."/>
        </authorList>
    </citation>
    <scope>NUCLEOTIDE SEQUENCE</scope>
    <source>
        <strain evidence="1">NS2018</strain>
    </source>
</reference>
<protein>
    <submittedName>
        <fullName evidence="1">Uncharacterized protein</fullName>
    </submittedName>
</protein>
<comment type="caution">
    <text evidence="1">The sequence shown here is derived from an EMBL/GenBank/DDBJ whole genome shotgun (WGS) entry which is preliminary data.</text>
</comment>
<reference evidence="1" key="2">
    <citation type="submission" date="2023-06" db="EMBL/GenBank/DDBJ databases">
        <authorList>
            <person name="Swenson N.G."/>
            <person name="Wegrzyn J.L."/>
            <person name="Mcevoy S.L."/>
        </authorList>
    </citation>
    <scope>NUCLEOTIDE SEQUENCE</scope>
    <source>
        <strain evidence="1">NS2018</strain>
        <tissue evidence="1">Leaf</tissue>
    </source>
</reference>
<sequence>MVSVVEYQNPVELGWVTLWLRLSKVDFSGMKEDGKPLFYKGQIEWQSGKHLGNLNGFSTIHSKQNHLHEVNVEPHHQSTFKGKCVMTQKSCGKPSRPLVSNVKLVLGKKRIGYDGENSWSSLYGDNEEGHARNFSKFRGESSWRTQDGLGIAQHVGVFEETIGVVEGGSFNNGLVVKDSFECDGNNEGEVLGRQRILGSDQVSNIEVFEEGEYQSSDNFSHKIKKKKEKKVVDISKRHGMIIRKDKRKICGMSGEVQTDRKEAIVREDSWNLEVEVAKVIEKCASLGCFKSKSVVAKEGVEVSKADSWNFSEEILKVIETGIALGFYFNGGEDRVAEEIARSESEDAERFEVVNRKQ</sequence>
<dbReference type="AlphaFoldDB" id="A0AA39RMN6"/>
<evidence type="ECO:0000313" key="2">
    <source>
        <dbReference type="Proteomes" id="UP001168877"/>
    </source>
</evidence>
<organism evidence="1 2">
    <name type="scientific">Acer saccharum</name>
    <name type="common">Sugar maple</name>
    <dbReference type="NCBI Taxonomy" id="4024"/>
    <lineage>
        <taxon>Eukaryota</taxon>
        <taxon>Viridiplantae</taxon>
        <taxon>Streptophyta</taxon>
        <taxon>Embryophyta</taxon>
        <taxon>Tracheophyta</taxon>
        <taxon>Spermatophyta</taxon>
        <taxon>Magnoliopsida</taxon>
        <taxon>eudicotyledons</taxon>
        <taxon>Gunneridae</taxon>
        <taxon>Pentapetalae</taxon>
        <taxon>rosids</taxon>
        <taxon>malvids</taxon>
        <taxon>Sapindales</taxon>
        <taxon>Sapindaceae</taxon>
        <taxon>Hippocastanoideae</taxon>
        <taxon>Acereae</taxon>
        <taxon>Acer</taxon>
    </lineage>
</organism>
<dbReference type="EMBL" id="JAUESC010000386">
    <property type="protein sequence ID" value="KAK0577276.1"/>
    <property type="molecule type" value="Genomic_DNA"/>
</dbReference>
<evidence type="ECO:0000313" key="1">
    <source>
        <dbReference type="EMBL" id="KAK0577276.1"/>
    </source>
</evidence>